<reference evidence="3 4" key="1">
    <citation type="submission" date="2015-10" db="EMBL/GenBank/DDBJ databases">
        <title>Genome analyses suggest a sexual origin of heterokaryosis in a supposedly ancient asexual fungus.</title>
        <authorList>
            <person name="Ropars J."/>
            <person name="Sedzielewska K."/>
            <person name="Noel J."/>
            <person name="Charron P."/>
            <person name="Farinelli L."/>
            <person name="Marton T."/>
            <person name="Kruger M."/>
            <person name="Pelin A."/>
            <person name="Brachmann A."/>
            <person name="Corradi N."/>
        </authorList>
    </citation>
    <scope>NUCLEOTIDE SEQUENCE [LARGE SCALE GENOMIC DNA]</scope>
    <source>
        <strain evidence="3 4">A4</strain>
    </source>
</reference>
<evidence type="ECO:0000256" key="1">
    <source>
        <dbReference type="SAM" id="Coils"/>
    </source>
</evidence>
<protein>
    <recommendedName>
        <fullName evidence="2">RDRP C-terminal head domain-containing protein</fullName>
    </recommendedName>
</protein>
<keyword evidence="4" id="KW-1185">Reference proteome</keyword>
<dbReference type="AlphaFoldDB" id="A0A2I1GN77"/>
<feature type="coiled-coil region" evidence="1">
    <location>
        <begin position="53"/>
        <end position="80"/>
    </location>
</feature>
<dbReference type="Pfam" id="PF26253">
    <property type="entry name" value="RdRP_head"/>
    <property type="match status" value="1"/>
</dbReference>
<evidence type="ECO:0000259" key="2">
    <source>
        <dbReference type="Pfam" id="PF26253"/>
    </source>
</evidence>
<dbReference type="EMBL" id="LLXI01000594">
    <property type="protein sequence ID" value="PKY47994.1"/>
    <property type="molecule type" value="Genomic_DNA"/>
</dbReference>
<evidence type="ECO:0000313" key="3">
    <source>
        <dbReference type="EMBL" id="PKY47994.1"/>
    </source>
</evidence>
<name>A0A2I1GN77_9GLOM</name>
<evidence type="ECO:0000313" key="4">
    <source>
        <dbReference type="Proteomes" id="UP000234323"/>
    </source>
</evidence>
<sequence length="108" mass="13163">MNYEAQKSRMVENVTMKDIKTFFVNYIFSDNFDFLKRERHQKFHLNFDQRLYVDGYEESLDDVRKLRREYNANIRGLMNQFGIMTEIEVTNGYIMNTITKLIKKPQYL</sequence>
<keyword evidence="1" id="KW-0175">Coiled coil</keyword>
<comment type="caution">
    <text evidence="3">The sequence shown here is derived from an EMBL/GenBank/DDBJ whole genome shotgun (WGS) entry which is preliminary data.</text>
</comment>
<dbReference type="Proteomes" id="UP000234323">
    <property type="component" value="Unassembled WGS sequence"/>
</dbReference>
<dbReference type="InterPro" id="IPR058752">
    <property type="entry name" value="RDRP_C_head"/>
</dbReference>
<proteinExistence type="predicted"/>
<organism evidence="3 4">
    <name type="scientific">Rhizophagus irregularis</name>
    <dbReference type="NCBI Taxonomy" id="588596"/>
    <lineage>
        <taxon>Eukaryota</taxon>
        <taxon>Fungi</taxon>
        <taxon>Fungi incertae sedis</taxon>
        <taxon>Mucoromycota</taxon>
        <taxon>Glomeromycotina</taxon>
        <taxon>Glomeromycetes</taxon>
        <taxon>Glomerales</taxon>
        <taxon>Glomeraceae</taxon>
        <taxon>Rhizophagus</taxon>
    </lineage>
</organism>
<feature type="domain" description="RDRP C-terminal head" evidence="2">
    <location>
        <begin position="47"/>
        <end position="104"/>
    </location>
</feature>
<accession>A0A2I1GN77</accession>
<gene>
    <name evidence="3" type="ORF">RhiirA4_544344</name>
</gene>